<proteinExistence type="predicted"/>
<feature type="compositionally biased region" description="Polar residues" evidence="1">
    <location>
        <begin position="103"/>
        <end position="114"/>
    </location>
</feature>
<dbReference type="PROSITE" id="PS50888">
    <property type="entry name" value="BHLH"/>
    <property type="match status" value="1"/>
</dbReference>
<feature type="compositionally biased region" description="Basic residues" evidence="1">
    <location>
        <begin position="58"/>
        <end position="69"/>
    </location>
</feature>
<feature type="domain" description="BHLH" evidence="2">
    <location>
        <begin position="499"/>
        <end position="571"/>
    </location>
</feature>
<dbReference type="OrthoDB" id="5344169at2759"/>
<organism evidence="3">
    <name type="scientific">Mucor ambiguus</name>
    <dbReference type="NCBI Taxonomy" id="91626"/>
    <lineage>
        <taxon>Eukaryota</taxon>
        <taxon>Fungi</taxon>
        <taxon>Fungi incertae sedis</taxon>
        <taxon>Mucoromycota</taxon>
        <taxon>Mucoromycotina</taxon>
        <taxon>Mucoromycetes</taxon>
        <taxon>Mucorales</taxon>
        <taxon>Mucorineae</taxon>
        <taxon>Mucoraceae</taxon>
        <taxon>Mucor</taxon>
    </lineage>
</organism>
<feature type="compositionally biased region" description="Polar residues" evidence="1">
    <location>
        <begin position="305"/>
        <end position="316"/>
    </location>
</feature>
<feature type="compositionally biased region" description="Polar residues" evidence="1">
    <location>
        <begin position="407"/>
        <end position="427"/>
    </location>
</feature>
<dbReference type="SUPFAM" id="SSF47459">
    <property type="entry name" value="HLH, helix-loop-helix DNA-binding domain"/>
    <property type="match status" value="1"/>
</dbReference>
<feature type="compositionally biased region" description="Basic and acidic residues" evidence="1">
    <location>
        <begin position="604"/>
        <end position="621"/>
    </location>
</feature>
<dbReference type="SMART" id="SM00353">
    <property type="entry name" value="HLH"/>
    <property type="match status" value="1"/>
</dbReference>
<feature type="region of interest" description="Disordered" evidence="1">
    <location>
        <begin position="54"/>
        <end position="123"/>
    </location>
</feature>
<accession>A0A0C9MFL0</accession>
<feature type="compositionally biased region" description="Low complexity" evidence="1">
    <location>
        <begin position="353"/>
        <end position="374"/>
    </location>
</feature>
<dbReference type="Pfam" id="PF00010">
    <property type="entry name" value="HLH"/>
    <property type="match status" value="1"/>
</dbReference>
<gene>
    <name evidence="3" type="ORF">MAM1_0013c01327</name>
</gene>
<reference evidence="3" key="1">
    <citation type="submission" date="2014-09" db="EMBL/GenBank/DDBJ databases">
        <title>Draft genome sequence of an oleaginous Mucoromycotina fungus Mucor ambiguus NBRC6742.</title>
        <authorList>
            <person name="Takeda I."/>
            <person name="Yamane N."/>
            <person name="Morita T."/>
            <person name="Tamano K."/>
            <person name="Machida M."/>
            <person name="Baker S."/>
            <person name="Koike H."/>
        </authorList>
    </citation>
    <scope>NUCLEOTIDE SEQUENCE</scope>
    <source>
        <strain evidence="3">NBRC 6742</strain>
    </source>
</reference>
<evidence type="ECO:0000256" key="1">
    <source>
        <dbReference type="SAM" id="MobiDB-lite"/>
    </source>
</evidence>
<feature type="compositionally biased region" description="Low complexity" evidence="1">
    <location>
        <begin position="317"/>
        <end position="332"/>
    </location>
</feature>
<evidence type="ECO:0000259" key="2">
    <source>
        <dbReference type="PROSITE" id="PS50888"/>
    </source>
</evidence>
<evidence type="ECO:0000313" key="3">
    <source>
        <dbReference type="EMBL" id="GAN01892.1"/>
    </source>
</evidence>
<dbReference type="Proteomes" id="UP000053815">
    <property type="component" value="Unassembled WGS sequence"/>
</dbReference>
<feature type="compositionally biased region" description="Polar residues" evidence="1">
    <location>
        <begin position="273"/>
        <end position="282"/>
    </location>
</feature>
<sequence>MMDFSSFELQDDADLFKQNFQLNTDNNSNSNQVQDNTDFFQFIGENSTQIHGNLQTHQHQHQHHHHQHPHGSYSVPQLSPDGQEGSFTNSSVLSGHNPEFNMSPLQIASHTTPQNSNNNNTNAMIQSYHTPMQHPVQQQNMPLEDFQDEEEFFTPLVSPAMAPTYNDHTYQSLNGINNHDNIFSPLSSPALNPSPSIGDQSTLQQKLAFIERQQQQLRNMHNQLRPAVSKASPILKSTNGFTSPLVNFSYDSNNSNSATKMNTKKALQQKIAMSSPQFNGSPRSFAVPKSTKPMESPLALKPLTPHTSFVNKSPAKSTNTSLSSNSSSSSNNGFIAPATPSLLMKLGGGGAGSNNNNNNMTSSPSSVPISSSSSAVDNMPVLPAAMLEDAPSSGKAKPESSKRRRISQQSAVFSSPGLSPNDNNSLVSPAGPRPQQSPRALKPLISPSLHPNGKRLSTIEEETARALLTSKSNYENLKEGKAKSLGIDFNTTIQSGIENRRSAHKAAEQKRRDTLKQSFDSLRTEIIEAMVEEEAEEAVDLSELRNTKEKDVKQMSKVVLLQHSYEYILRLKSDNKRKDEKQVQMRQELIALRKQLGLPEVTEEEKAQEEKEKQDEKDRKEARLQRLETAAAVDEGSS</sequence>
<protein>
    <recommendedName>
        <fullName evidence="2">BHLH domain-containing protein</fullName>
    </recommendedName>
</protein>
<dbReference type="STRING" id="91626.A0A0C9MFL0"/>
<name>A0A0C9MFL0_9FUNG</name>
<evidence type="ECO:0000313" key="4">
    <source>
        <dbReference type="Proteomes" id="UP000053815"/>
    </source>
</evidence>
<dbReference type="Gene3D" id="4.10.280.10">
    <property type="entry name" value="Helix-loop-helix DNA-binding domain"/>
    <property type="match status" value="1"/>
</dbReference>
<dbReference type="InterPro" id="IPR011598">
    <property type="entry name" value="bHLH_dom"/>
</dbReference>
<dbReference type="AlphaFoldDB" id="A0A0C9MFL0"/>
<dbReference type="InterPro" id="IPR036638">
    <property type="entry name" value="HLH_DNA-bd_sf"/>
</dbReference>
<feature type="region of interest" description="Disordered" evidence="1">
    <location>
        <begin position="346"/>
        <end position="456"/>
    </location>
</feature>
<dbReference type="EMBL" id="DF836302">
    <property type="protein sequence ID" value="GAN01892.1"/>
    <property type="molecule type" value="Genomic_DNA"/>
</dbReference>
<feature type="compositionally biased region" description="Polar residues" evidence="1">
    <location>
        <begin position="85"/>
        <end position="94"/>
    </location>
</feature>
<keyword evidence="4" id="KW-1185">Reference proteome</keyword>
<feature type="region of interest" description="Disordered" evidence="1">
    <location>
        <begin position="273"/>
        <end position="333"/>
    </location>
</feature>
<dbReference type="GO" id="GO:0046983">
    <property type="term" value="F:protein dimerization activity"/>
    <property type="evidence" value="ECO:0007669"/>
    <property type="project" value="InterPro"/>
</dbReference>
<feature type="region of interest" description="Disordered" evidence="1">
    <location>
        <begin position="597"/>
        <end position="621"/>
    </location>
</feature>